<dbReference type="EMBL" id="GGEC01086797">
    <property type="protein sequence ID" value="MBX67281.1"/>
    <property type="molecule type" value="Transcribed_RNA"/>
</dbReference>
<accession>A0A2P2QJY6</accession>
<organism evidence="1">
    <name type="scientific">Rhizophora mucronata</name>
    <name type="common">Asiatic mangrove</name>
    <dbReference type="NCBI Taxonomy" id="61149"/>
    <lineage>
        <taxon>Eukaryota</taxon>
        <taxon>Viridiplantae</taxon>
        <taxon>Streptophyta</taxon>
        <taxon>Embryophyta</taxon>
        <taxon>Tracheophyta</taxon>
        <taxon>Spermatophyta</taxon>
        <taxon>Magnoliopsida</taxon>
        <taxon>eudicotyledons</taxon>
        <taxon>Gunneridae</taxon>
        <taxon>Pentapetalae</taxon>
        <taxon>rosids</taxon>
        <taxon>fabids</taxon>
        <taxon>Malpighiales</taxon>
        <taxon>Rhizophoraceae</taxon>
        <taxon>Rhizophora</taxon>
    </lineage>
</organism>
<sequence length="70" mass="8357">MDFSGPGHIMLKTGLKKEKSEFNETMLSPRPYFYQNQFICHVFFAKIMEYRPIIEKLVHHSCEHVKHFAI</sequence>
<proteinExistence type="predicted"/>
<protein>
    <submittedName>
        <fullName evidence="1">Uncharacterized protein</fullName>
    </submittedName>
</protein>
<reference evidence="1" key="1">
    <citation type="submission" date="2018-02" db="EMBL/GenBank/DDBJ databases">
        <title>Rhizophora mucronata_Transcriptome.</title>
        <authorList>
            <person name="Meera S.P."/>
            <person name="Sreeshan A."/>
            <person name="Augustine A."/>
        </authorList>
    </citation>
    <scope>NUCLEOTIDE SEQUENCE</scope>
    <source>
        <tissue evidence="1">Leaf</tissue>
    </source>
</reference>
<name>A0A2P2QJY6_RHIMU</name>
<evidence type="ECO:0000313" key="1">
    <source>
        <dbReference type="EMBL" id="MBX67281.1"/>
    </source>
</evidence>
<dbReference type="AlphaFoldDB" id="A0A2P2QJY6"/>